<name>A0A1H0T877_9CLOT</name>
<dbReference type="GO" id="GO:0005886">
    <property type="term" value="C:plasma membrane"/>
    <property type="evidence" value="ECO:0007669"/>
    <property type="project" value="InterPro"/>
</dbReference>
<dbReference type="EMBL" id="FNJM01000006">
    <property type="protein sequence ID" value="SDP50209.1"/>
    <property type="molecule type" value="Genomic_DNA"/>
</dbReference>
<keyword evidence="1" id="KW-1133">Transmembrane helix</keyword>
<reference evidence="2 3" key="1">
    <citation type="submission" date="2016-10" db="EMBL/GenBank/DDBJ databases">
        <authorList>
            <person name="de Groot N.N."/>
        </authorList>
    </citation>
    <scope>NUCLEOTIDE SEQUENCE [LARGE SCALE GENOMIC DNA]</scope>
    <source>
        <strain evidence="2 3">DSM 12272</strain>
    </source>
</reference>
<dbReference type="AlphaFoldDB" id="A0A1H0T877"/>
<dbReference type="GO" id="GO:0015234">
    <property type="term" value="F:thiamine transmembrane transporter activity"/>
    <property type="evidence" value="ECO:0007669"/>
    <property type="project" value="InterPro"/>
</dbReference>
<dbReference type="OrthoDB" id="9795813at2"/>
<evidence type="ECO:0000256" key="1">
    <source>
        <dbReference type="SAM" id="Phobius"/>
    </source>
</evidence>
<evidence type="ECO:0000313" key="3">
    <source>
        <dbReference type="Proteomes" id="UP000198597"/>
    </source>
</evidence>
<keyword evidence="3" id="KW-1185">Reference proteome</keyword>
<keyword evidence="1" id="KW-0812">Transmembrane</keyword>
<keyword evidence="1" id="KW-0472">Membrane</keyword>
<sequence>MENFISTLKESYTTLLGNPLSILTVVGGILLLLAIIKFKKIKLDAKLMARIGIALALATILNMIKIYSLPNGGGSISLGSMIPLLLIAFMYGPEIGLLTGFLFGIISLIINPYIIHPIQVLFDYPLPFMAIGFAGYFKNNMSLGATIGMTLRFVCHFISGYAFFGEFAPEGWSPAVYSLAVNGVAVGGELIICLIIMSLLPINRIIKGTDTVF</sequence>
<dbReference type="Gene3D" id="1.10.1760.20">
    <property type="match status" value="1"/>
</dbReference>
<dbReference type="NCBIfam" id="TIGR02357">
    <property type="entry name" value="ECF_ThiT_YuaJ"/>
    <property type="match status" value="1"/>
</dbReference>
<evidence type="ECO:0000313" key="2">
    <source>
        <dbReference type="EMBL" id="SDP50209.1"/>
    </source>
</evidence>
<protein>
    <submittedName>
        <fullName evidence="2">Thiamine transporter</fullName>
    </submittedName>
</protein>
<dbReference type="RefSeq" id="WP_089969875.1">
    <property type="nucleotide sequence ID" value="NZ_FNJM01000006.1"/>
</dbReference>
<feature type="transmembrane region" description="Helical" evidence="1">
    <location>
        <begin position="176"/>
        <end position="200"/>
    </location>
</feature>
<gene>
    <name evidence="2" type="ORF">SAMN04488529_106120</name>
</gene>
<proteinExistence type="predicted"/>
<dbReference type="Proteomes" id="UP000198597">
    <property type="component" value="Unassembled WGS sequence"/>
</dbReference>
<organism evidence="2 3">
    <name type="scientific">Clostridium gasigenes</name>
    <dbReference type="NCBI Taxonomy" id="94869"/>
    <lineage>
        <taxon>Bacteria</taxon>
        <taxon>Bacillati</taxon>
        <taxon>Bacillota</taxon>
        <taxon>Clostridia</taxon>
        <taxon>Eubacteriales</taxon>
        <taxon>Clostridiaceae</taxon>
        <taxon>Clostridium</taxon>
    </lineage>
</organism>
<accession>A0A1H0T877</accession>
<feature type="transmembrane region" description="Helical" evidence="1">
    <location>
        <begin position="12"/>
        <end position="35"/>
    </location>
</feature>
<feature type="transmembrane region" description="Helical" evidence="1">
    <location>
        <begin position="144"/>
        <end position="164"/>
    </location>
</feature>
<dbReference type="InterPro" id="IPR012651">
    <property type="entry name" value="Thia_Transptr_ThiT"/>
</dbReference>
<feature type="transmembrane region" description="Helical" evidence="1">
    <location>
        <begin position="47"/>
        <end position="67"/>
    </location>
</feature>
<dbReference type="Pfam" id="PF09515">
    <property type="entry name" value="Thia_YuaJ"/>
    <property type="match status" value="1"/>
</dbReference>
<dbReference type="STRING" id="94869.SAMN04488529_106120"/>